<feature type="repeat" description="ANK" evidence="1">
    <location>
        <begin position="78"/>
        <end position="110"/>
    </location>
</feature>
<dbReference type="Ensembl" id="ENSAMET00000000854.2">
    <property type="protein sequence ID" value="ENSAMEP00000000824.2"/>
    <property type="gene ID" value="ENSAMEG00000000782.2"/>
</dbReference>
<reference evidence="3" key="3">
    <citation type="submission" date="2025-09" db="UniProtKB">
        <authorList>
            <consortium name="Ensembl"/>
        </authorList>
    </citation>
    <scope>IDENTIFICATION</scope>
</reference>
<organism evidence="3 4">
    <name type="scientific">Ailuropoda melanoleuca</name>
    <name type="common">Giant panda</name>
    <dbReference type="NCBI Taxonomy" id="9646"/>
    <lineage>
        <taxon>Eukaryota</taxon>
        <taxon>Metazoa</taxon>
        <taxon>Chordata</taxon>
        <taxon>Craniata</taxon>
        <taxon>Vertebrata</taxon>
        <taxon>Euteleostomi</taxon>
        <taxon>Mammalia</taxon>
        <taxon>Eutheria</taxon>
        <taxon>Laurasiatheria</taxon>
        <taxon>Carnivora</taxon>
        <taxon>Caniformia</taxon>
        <taxon>Ursidae</taxon>
        <taxon>Ailuropoda</taxon>
    </lineage>
</organism>
<dbReference type="PROSITE" id="PS50088">
    <property type="entry name" value="ANK_REPEAT"/>
    <property type="match status" value="3"/>
</dbReference>
<dbReference type="Pfam" id="PF12796">
    <property type="entry name" value="Ank_2"/>
    <property type="match status" value="2"/>
</dbReference>
<dbReference type="Gene3D" id="1.25.40.20">
    <property type="entry name" value="Ankyrin repeat-containing domain"/>
    <property type="match status" value="1"/>
</dbReference>
<dbReference type="AlphaFoldDB" id="G1L1S1"/>
<dbReference type="SUPFAM" id="SSF48403">
    <property type="entry name" value="Ankyrin repeat"/>
    <property type="match status" value="1"/>
</dbReference>
<keyword evidence="1" id="KW-0040">ANK repeat</keyword>
<reference evidence="3 4" key="1">
    <citation type="journal article" date="2010" name="Nature">
        <title>The sequence and de novo assembly of the giant panda genome.</title>
        <authorList>
            <person name="Li R."/>
            <person name="Fan W."/>
            <person name="Tian G."/>
            <person name="Zhu H."/>
            <person name="He L."/>
            <person name="Cai J."/>
            <person name="Huang Q."/>
            <person name="Cai Q."/>
            <person name="Li B."/>
            <person name="Bai Y."/>
            <person name="Zhang Z."/>
            <person name="Zhang Y."/>
            <person name="Wang W."/>
            <person name="Li J."/>
            <person name="Wei F."/>
            <person name="Li H."/>
            <person name="Jian M."/>
            <person name="Li J."/>
            <person name="Zhang Z."/>
            <person name="Nielsen R."/>
            <person name="Li D."/>
            <person name="Gu W."/>
            <person name="Yang Z."/>
            <person name="Xuan Z."/>
            <person name="Ryder O.A."/>
            <person name="Leung F.C."/>
            <person name="Zhou Y."/>
            <person name="Cao J."/>
            <person name="Sun X."/>
            <person name="Fu Y."/>
            <person name="Fang X."/>
            <person name="Guo X."/>
            <person name="Wang B."/>
            <person name="Hou R."/>
            <person name="Shen F."/>
            <person name="Mu B."/>
            <person name="Ni P."/>
            <person name="Lin R."/>
            <person name="Qian W."/>
            <person name="Wang G."/>
            <person name="Yu C."/>
            <person name="Nie W."/>
            <person name="Wang J."/>
            <person name="Wu Z."/>
            <person name="Liang H."/>
            <person name="Min J."/>
            <person name="Wu Q."/>
            <person name="Cheng S."/>
            <person name="Ruan J."/>
            <person name="Wang M."/>
            <person name="Shi Z."/>
            <person name="Wen M."/>
            <person name="Liu B."/>
            <person name="Ren X."/>
            <person name="Zheng H."/>
            <person name="Dong D."/>
            <person name="Cook K."/>
            <person name="Shan G."/>
            <person name="Zhang H."/>
            <person name="Kosiol C."/>
            <person name="Xie X."/>
            <person name="Lu Z."/>
            <person name="Zheng H."/>
            <person name="Li Y."/>
            <person name="Steiner C.C."/>
            <person name="Lam T.T."/>
            <person name="Lin S."/>
            <person name="Zhang Q."/>
            <person name="Li G."/>
            <person name="Tian J."/>
            <person name="Gong T."/>
            <person name="Liu H."/>
            <person name="Zhang D."/>
            <person name="Fang L."/>
            <person name="Ye C."/>
            <person name="Zhang J."/>
            <person name="Hu W."/>
            <person name="Xu A."/>
            <person name="Ren Y."/>
            <person name="Zhang G."/>
            <person name="Bruford M.W."/>
            <person name="Li Q."/>
            <person name="Ma L."/>
            <person name="Guo Y."/>
            <person name="An N."/>
            <person name="Hu Y."/>
            <person name="Zheng Y."/>
            <person name="Shi Y."/>
            <person name="Li Z."/>
            <person name="Liu Q."/>
            <person name="Chen Y."/>
            <person name="Zhao J."/>
            <person name="Qu N."/>
            <person name="Zhao S."/>
            <person name="Tian F."/>
            <person name="Wang X."/>
            <person name="Wang H."/>
            <person name="Xu L."/>
            <person name="Liu X."/>
            <person name="Vinar T."/>
            <person name="Wang Y."/>
            <person name="Lam T.W."/>
            <person name="Yiu S.M."/>
            <person name="Liu S."/>
            <person name="Zhang H."/>
            <person name="Li D."/>
            <person name="Huang Y."/>
            <person name="Wang X."/>
            <person name="Yang G."/>
            <person name="Jiang Z."/>
            <person name="Wang J."/>
            <person name="Qin N."/>
            <person name="Li L."/>
            <person name="Li J."/>
            <person name="Bolund L."/>
            <person name="Kristiansen K."/>
            <person name="Wong G.K."/>
            <person name="Olson M."/>
            <person name="Zhang X."/>
            <person name="Li S."/>
            <person name="Yang H."/>
            <person name="Wang J."/>
            <person name="Wang J."/>
        </authorList>
    </citation>
    <scope>NUCLEOTIDE SEQUENCE [LARGE SCALE GENOMIC DNA]</scope>
</reference>
<dbReference type="InParanoid" id="G1L1S1"/>
<dbReference type="STRING" id="9646.ENSAMEP00000000824"/>
<feature type="repeat" description="ANK" evidence="1">
    <location>
        <begin position="177"/>
        <end position="209"/>
    </location>
</feature>
<dbReference type="Proteomes" id="UP000008912">
    <property type="component" value="Unassembled WGS sequence"/>
</dbReference>
<dbReference type="PROSITE" id="PS50017">
    <property type="entry name" value="DEATH_DOMAIN"/>
    <property type="match status" value="1"/>
</dbReference>
<name>G1L1S1_AILME</name>
<evidence type="ECO:0000259" key="2">
    <source>
        <dbReference type="PROSITE" id="PS50017"/>
    </source>
</evidence>
<protein>
    <submittedName>
        <fullName evidence="3">Ankyrin repeat and death domain containing 1B</fullName>
    </submittedName>
</protein>
<dbReference type="PANTHER" id="PTHR24125:SF1">
    <property type="entry name" value="ANKYRIN REPEAT AND DEATH DOMAIN-CONTAINING PROTEIN 1B"/>
    <property type="match status" value="1"/>
</dbReference>
<feature type="domain" description="Death" evidence="2">
    <location>
        <begin position="285"/>
        <end position="358"/>
    </location>
</feature>
<dbReference type="SUPFAM" id="SSF47986">
    <property type="entry name" value="DEATH domain"/>
    <property type="match status" value="1"/>
</dbReference>
<dbReference type="InterPro" id="IPR011029">
    <property type="entry name" value="DEATH-like_dom_sf"/>
</dbReference>
<dbReference type="PANTHER" id="PTHR24125">
    <property type="entry name" value="ANKYRIN REPEAT AND DEATH DOMAIN-CONTAINING PROTEIN"/>
    <property type="match status" value="1"/>
</dbReference>
<proteinExistence type="predicted"/>
<gene>
    <name evidence="3" type="primary">ANKDD1B</name>
</gene>
<evidence type="ECO:0000313" key="4">
    <source>
        <dbReference type="Proteomes" id="UP000008912"/>
    </source>
</evidence>
<dbReference type="PROSITE" id="PS50297">
    <property type="entry name" value="ANK_REP_REGION"/>
    <property type="match status" value="3"/>
</dbReference>
<keyword evidence="4" id="KW-1185">Reference proteome</keyword>
<dbReference type="GeneTree" id="ENSGT00940000154170"/>
<dbReference type="HOGENOM" id="CLU_000134_51_1_1"/>
<dbReference type="eggNOG" id="KOG4177">
    <property type="taxonomic scope" value="Eukaryota"/>
</dbReference>
<dbReference type="GO" id="GO:0007165">
    <property type="term" value="P:signal transduction"/>
    <property type="evidence" value="ECO:0007669"/>
    <property type="project" value="InterPro"/>
</dbReference>
<dbReference type="SMART" id="SM00248">
    <property type="entry name" value="ANK"/>
    <property type="match status" value="6"/>
</dbReference>
<evidence type="ECO:0000313" key="3">
    <source>
        <dbReference type="Ensembl" id="ENSAMEP00000000824.2"/>
    </source>
</evidence>
<evidence type="ECO:0000256" key="1">
    <source>
        <dbReference type="PROSITE-ProRule" id="PRU00023"/>
    </source>
</evidence>
<sequence length="371" mass="42043">KGRKPFLWAAERGHSEMIEKLIFLNLHTSEKDKIMWPTLWTAALIKMKPLRSPIEALTVGGALLSAVDSVMNLSLLQEGNAALYLAAKHGHSSAVRVLLTQWQEINEINELNISALQMATQNGHTSLVSSLLSENVDLHRNAEPKDSPLHLAVINNHISVLNSLLSAQHDINILNQRQQTPLHVAADLGNVELVEFLLKAGCDLKIVDKQGKTALAVAWRSNRSLVVDMIIKAERYYAWKEEHGESIRDPSPSFTLTFKQDHSLETRHIRNLLWNLAYHQLKANEWQRLACSWNFTDNQIRAIEEQWSGKGSFREHGHRALLIWLHGTLMTQATPVKHLYELVRTGFPELAEKIHQFKNKTDSRSKKCAVS</sequence>
<accession>G1L1S1</accession>
<dbReference type="InterPro" id="IPR000488">
    <property type="entry name" value="Death_dom"/>
</dbReference>
<feature type="repeat" description="ANK" evidence="1">
    <location>
        <begin position="144"/>
        <end position="176"/>
    </location>
</feature>
<reference evidence="3" key="2">
    <citation type="submission" date="2025-08" db="UniProtKB">
        <authorList>
            <consortium name="Ensembl"/>
        </authorList>
    </citation>
    <scope>IDENTIFICATION</scope>
</reference>
<dbReference type="InterPro" id="IPR036770">
    <property type="entry name" value="Ankyrin_rpt-contain_sf"/>
</dbReference>
<dbReference type="InterPro" id="IPR052457">
    <property type="entry name" value="Ankyrin-DD_containing_protein"/>
</dbReference>
<dbReference type="InterPro" id="IPR002110">
    <property type="entry name" value="Ankyrin_rpt"/>
</dbReference>